<dbReference type="VEuPathDB" id="VectorBase:AALC636_020577"/>
<keyword evidence="2 7" id="KW-0732">Signal</keyword>
<feature type="chain" id="PRO_5012190723" evidence="7">
    <location>
        <begin position="17"/>
        <end position="290"/>
    </location>
</feature>
<evidence type="ECO:0000256" key="1">
    <source>
        <dbReference type="ARBA" id="ARBA00022669"/>
    </source>
</evidence>
<name>A0A1W7R8V8_AEDAL</name>
<evidence type="ECO:0000256" key="4">
    <source>
        <dbReference type="ARBA" id="ARBA00023157"/>
    </source>
</evidence>
<feature type="compositionally biased region" description="Low complexity" evidence="6">
    <location>
        <begin position="229"/>
        <end position="245"/>
    </location>
</feature>
<reference evidence="9" key="1">
    <citation type="submission" date="2016-03" db="EMBL/GenBank/DDBJ databases">
        <title>RNAseq analyses of the sensorial organs of adult female Aedes albopictus.</title>
        <authorList>
            <person name="Fabrizio L."/>
            <person name="Ribeiro J.M."/>
            <person name="Arca B."/>
        </authorList>
    </citation>
    <scope>NUCLEOTIDE SEQUENCE</scope>
</reference>
<keyword evidence="1" id="KW-0147">Chitin-binding</keyword>
<evidence type="ECO:0000256" key="2">
    <source>
        <dbReference type="ARBA" id="ARBA00022729"/>
    </source>
</evidence>
<sequence>MLALIVVLSLVAGGLSSVLCPTKVDPAKTIHLPHPTSCSKFLTCVGNHPVEQDCPAGLHWNVENSFCDYPRASGCSRGEDSDQLDNRPFNSTAVANSICLPQSSRCPLNSNPSQDVIFLKHRDCRKFYACVSTQQVELSCPPELYWNARACVCDYEVEAECEGMNRLMEDVSEEADENPEDAAVQVPEHELAQEQDQEPDQEPESERAEEPEESADDVSEVRVRRAADGSSSSGSSSNGSDTSGSSGSGSSGSSGTSGSGSSGSTSQSGADIRAISSIAMLAFTAAMSVL</sequence>
<evidence type="ECO:0000256" key="5">
    <source>
        <dbReference type="ARBA" id="ARBA00023180"/>
    </source>
</evidence>
<dbReference type="InterPro" id="IPR051940">
    <property type="entry name" value="Chitin_bind-dev_reg"/>
</dbReference>
<organism evidence="9">
    <name type="scientific">Aedes albopictus</name>
    <name type="common">Asian tiger mosquito</name>
    <name type="synonym">Stegomyia albopicta</name>
    <dbReference type="NCBI Taxonomy" id="7160"/>
    <lineage>
        <taxon>Eukaryota</taxon>
        <taxon>Metazoa</taxon>
        <taxon>Ecdysozoa</taxon>
        <taxon>Arthropoda</taxon>
        <taxon>Hexapoda</taxon>
        <taxon>Insecta</taxon>
        <taxon>Pterygota</taxon>
        <taxon>Neoptera</taxon>
        <taxon>Endopterygota</taxon>
        <taxon>Diptera</taxon>
        <taxon>Nematocera</taxon>
        <taxon>Culicoidea</taxon>
        <taxon>Culicidae</taxon>
        <taxon>Culicinae</taxon>
        <taxon>Aedini</taxon>
        <taxon>Aedes</taxon>
        <taxon>Stegomyia</taxon>
    </lineage>
</organism>
<dbReference type="PANTHER" id="PTHR23301">
    <property type="entry name" value="CHITIN BINDING PERITROPHIN-A"/>
    <property type="match status" value="1"/>
</dbReference>
<dbReference type="PANTHER" id="PTHR23301:SF0">
    <property type="entry name" value="CHITIN-BINDING TYPE-2 DOMAIN-CONTAINING PROTEIN-RELATED"/>
    <property type="match status" value="1"/>
</dbReference>
<dbReference type="Pfam" id="PF01607">
    <property type="entry name" value="CBM_14"/>
    <property type="match status" value="2"/>
</dbReference>
<evidence type="ECO:0000259" key="8">
    <source>
        <dbReference type="PROSITE" id="PS50940"/>
    </source>
</evidence>
<evidence type="ECO:0000256" key="7">
    <source>
        <dbReference type="SAM" id="SignalP"/>
    </source>
</evidence>
<feature type="domain" description="Chitin-binding type-2" evidence="8">
    <location>
        <begin position="103"/>
        <end position="163"/>
    </location>
</feature>
<dbReference type="VEuPathDB" id="VectorBase:AALFPA_072458"/>
<dbReference type="AlphaFoldDB" id="A0A1W7R8V8"/>
<dbReference type="InterPro" id="IPR002557">
    <property type="entry name" value="Chitin-bd_dom"/>
</dbReference>
<dbReference type="GO" id="GO:0005576">
    <property type="term" value="C:extracellular region"/>
    <property type="evidence" value="ECO:0007669"/>
    <property type="project" value="InterPro"/>
</dbReference>
<evidence type="ECO:0000256" key="3">
    <source>
        <dbReference type="ARBA" id="ARBA00022737"/>
    </source>
</evidence>
<evidence type="ECO:0000256" key="6">
    <source>
        <dbReference type="SAM" id="MobiDB-lite"/>
    </source>
</evidence>
<feature type="region of interest" description="Disordered" evidence="6">
    <location>
        <begin position="190"/>
        <end position="269"/>
    </location>
</feature>
<dbReference type="PROSITE" id="PS50940">
    <property type="entry name" value="CHIT_BIND_II"/>
    <property type="match status" value="2"/>
</dbReference>
<dbReference type="EMBL" id="GEHC01000075">
    <property type="protein sequence ID" value="JAV47570.1"/>
    <property type="molecule type" value="Transcribed_RNA"/>
</dbReference>
<feature type="compositionally biased region" description="Gly residues" evidence="6">
    <location>
        <begin position="246"/>
        <end position="261"/>
    </location>
</feature>
<dbReference type="InterPro" id="IPR036508">
    <property type="entry name" value="Chitin-bd_dom_sf"/>
</dbReference>
<accession>A0A1W7R8V8</accession>
<dbReference type="SMART" id="SM00494">
    <property type="entry name" value="ChtBD2"/>
    <property type="match status" value="2"/>
</dbReference>
<dbReference type="SUPFAM" id="SSF57625">
    <property type="entry name" value="Invertebrate chitin-binding proteins"/>
    <property type="match status" value="2"/>
</dbReference>
<feature type="signal peptide" evidence="7">
    <location>
        <begin position="1"/>
        <end position="16"/>
    </location>
</feature>
<feature type="domain" description="Chitin-binding type-2" evidence="8">
    <location>
        <begin position="17"/>
        <end position="77"/>
    </location>
</feature>
<keyword evidence="3" id="KW-0677">Repeat</keyword>
<evidence type="ECO:0000313" key="9">
    <source>
        <dbReference type="EMBL" id="JAV47570.1"/>
    </source>
</evidence>
<protein>
    <submittedName>
        <fullName evidence="9">Putative peritrophin-1</fullName>
    </submittedName>
</protein>
<feature type="compositionally biased region" description="Acidic residues" evidence="6">
    <location>
        <begin position="193"/>
        <end position="218"/>
    </location>
</feature>
<dbReference type="Gene3D" id="2.170.140.10">
    <property type="entry name" value="Chitin binding domain"/>
    <property type="match status" value="2"/>
</dbReference>
<keyword evidence="4" id="KW-1015">Disulfide bond</keyword>
<keyword evidence="5" id="KW-0325">Glycoprotein</keyword>
<dbReference type="VEuPathDB" id="VectorBase:AALF000044"/>
<proteinExistence type="predicted"/>
<dbReference type="GO" id="GO:0008061">
    <property type="term" value="F:chitin binding"/>
    <property type="evidence" value="ECO:0007669"/>
    <property type="project" value="UniProtKB-KW"/>
</dbReference>